<name>A0A223KN04_9BACI</name>
<keyword evidence="1" id="KW-1133">Transmembrane helix</keyword>
<feature type="transmembrane region" description="Helical" evidence="1">
    <location>
        <begin position="167"/>
        <end position="194"/>
    </location>
</feature>
<dbReference type="STRING" id="1314751.GCA_001591425_00678"/>
<feature type="transmembrane region" description="Helical" evidence="1">
    <location>
        <begin position="62"/>
        <end position="82"/>
    </location>
</feature>
<dbReference type="Proteomes" id="UP000215224">
    <property type="component" value="Chromosome"/>
</dbReference>
<dbReference type="EMBL" id="CP018866">
    <property type="protein sequence ID" value="AST90734.1"/>
    <property type="molecule type" value="Genomic_DNA"/>
</dbReference>
<keyword evidence="1" id="KW-0813">Transport</keyword>
<reference evidence="2 3" key="1">
    <citation type="submission" date="2016-12" db="EMBL/GenBank/DDBJ databases">
        <title>The whole genome sequencing and assembly of Bacillus cohnii DSM 6307T strain.</title>
        <authorList>
            <person name="Lee Y.-J."/>
            <person name="Yi H."/>
            <person name="Bahn Y.-S."/>
            <person name="Kim J.F."/>
            <person name="Lee D.-W."/>
        </authorList>
    </citation>
    <scope>NUCLEOTIDE SEQUENCE [LARGE SCALE GENOMIC DNA]</scope>
    <source>
        <strain evidence="2 3">DSM 6307</strain>
    </source>
</reference>
<feature type="transmembrane region" description="Helical" evidence="1">
    <location>
        <begin position="102"/>
        <end position="123"/>
    </location>
</feature>
<dbReference type="PANTHER" id="PTHR34300">
    <property type="entry name" value="QUEUOSINE PRECURSOR TRANSPORTER-RELATED"/>
    <property type="match status" value="1"/>
</dbReference>
<dbReference type="GO" id="GO:0022857">
    <property type="term" value="F:transmembrane transporter activity"/>
    <property type="evidence" value="ECO:0007669"/>
    <property type="project" value="UniProtKB-UniRule"/>
</dbReference>
<keyword evidence="1" id="KW-1003">Cell membrane</keyword>
<comment type="function">
    <text evidence="1">Involved in the import of queuosine (Q) precursors, required for Q precursor salvage.</text>
</comment>
<keyword evidence="1" id="KW-0812">Transmembrane</keyword>
<comment type="similarity">
    <text evidence="1">Belongs to the vitamin uptake transporter (VUT/ECF) (TC 2.A.88) family. Q precursor transporter subfamily.</text>
</comment>
<dbReference type="RefSeq" id="WP_066412110.1">
    <property type="nucleotide sequence ID" value="NZ_CP018866.1"/>
</dbReference>
<accession>A0A223KN04</accession>
<evidence type="ECO:0000256" key="1">
    <source>
        <dbReference type="HAMAP-Rule" id="MF_02088"/>
    </source>
</evidence>
<dbReference type="KEGG" id="bcoh:BC6307_05270"/>
<dbReference type="GO" id="GO:0005886">
    <property type="term" value="C:plasma membrane"/>
    <property type="evidence" value="ECO:0007669"/>
    <property type="project" value="UniProtKB-SubCell"/>
</dbReference>
<feature type="transmembrane region" description="Helical" evidence="1">
    <location>
        <begin position="144"/>
        <end position="161"/>
    </location>
</feature>
<gene>
    <name evidence="2" type="ORF">BC6307_05270</name>
</gene>
<comment type="subcellular location">
    <subcellularLocation>
        <location evidence="1">Cell membrane</location>
        <topology evidence="1">Multi-pass membrane protein</topology>
    </subcellularLocation>
</comment>
<dbReference type="AlphaFoldDB" id="A0A223KN04"/>
<dbReference type="NCBIfam" id="TIGR00697">
    <property type="entry name" value="queuosine precursor transporter"/>
    <property type="match status" value="1"/>
</dbReference>
<dbReference type="InterPro" id="IPR003744">
    <property type="entry name" value="YhhQ"/>
</dbReference>
<sequence length="212" mass="23326">MHLFLTSFFVGFLVLSNIISVKLFDLWGLAILPAAAIVYVFTYPITDVIGEVYGKKAAQQTVKAGFIVQIFASIFILIAIYLPPAPFFADQDAFSAILGGSFRVIIASLTAYIVSQFLDVYIFHRLRSKHGSSKLWLRNNASTILSQLVDTTVFITVAFYGTMPTSALLALIATQYIFKVFVAIIDTPLVYFLVKKTKAAAKKEAETTSISA</sequence>
<feature type="transmembrane region" description="Helical" evidence="1">
    <location>
        <begin position="30"/>
        <end position="50"/>
    </location>
</feature>
<keyword evidence="3" id="KW-1185">Reference proteome</keyword>
<protein>
    <recommendedName>
        <fullName evidence="1">Probable queuosine precursor transporter</fullName>
        <shortName evidence="1">Q precursor transporter</shortName>
    </recommendedName>
</protein>
<evidence type="ECO:0000313" key="3">
    <source>
        <dbReference type="Proteomes" id="UP000215224"/>
    </source>
</evidence>
<dbReference type="HAMAP" id="MF_02088">
    <property type="entry name" value="Q_prec_transport"/>
    <property type="match status" value="1"/>
</dbReference>
<dbReference type="PANTHER" id="PTHR34300:SF2">
    <property type="entry name" value="QUEUOSINE PRECURSOR TRANSPORTER-RELATED"/>
    <property type="match status" value="1"/>
</dbReference>
<proteinExistence type="inferred from homology"/>
<evidence type="ECO:0000313" key="2">
    <source>
        <dbReference type="EMBL" id="AST90734.1"/>
    </source>
</evidence>
<keyword evidence="1" id="KW-0472">Membrane</keyword>
<dbReference type="Pfam" id="PF02592">
    <property type="entry name" value="Vut_1"/>
    <property type="match status" value="1"/>
</dbReference>
<organism evidence="2 3">
    <name type="scientific">Sutcliffiella cohnii</name>
    <dbReference type="NCBI Taxonomy" id="33932"/>
    <lineage>
        <taxon>Bacteria</taxon>
        <taxon>Bacillati</taxon>
        <taxon>Bacillota</taxon>
        <taxon>Bacilli</taxon>
        <taxon>Bacillales</taxon>
        <taxon>Bacillaceae</taxon>
        <taxon>Sutcliffiella</taxon>
    </lineage>
</organism>